<keyword evidence="1" id="KW-1133">Transmembrane helix</keyword>
<gene>
    <name evidence="2" type="ordered locus">Fphi_0201</name>
</gene>
<evidence type="ECO:0000313" key="2">
    <source>
        <dbReference type="EMBL" id="ABZ86419.1"/>
    </source>
</evidence>
<name>B0TYQ4_FRAP2</name>
<dbReference type="InterPro" id="IPR036291">
    <property type="entry name" value="NAD(P)-bd_dom_sf"/>
</dbReference>
<protein>
    <recommendedName>
        <fullName evidence="3">Short chain dehydrogenase family protein</fullName>
    </recommendedName>
</protein>
<keyword evidence="1" id="KW-0812">Transmembrane</keyword>
<reference evidence="2" key="1">
    <citation type="submission" date="2009-01" db="EMBL/GenBank/DDBJ databases">
        <title>Complete sequence of chromosome of Francisella philomiragia subsp. philomiragia ATCC 25017.</title>
        <authorList>
            <consortium name="US DOE Joint Genome Institute"/>
            <person name="Copeland A."/>
            <person name="Lucas S."/>
            <person name="Lapidus A."/>
            <person name="Barry K."/>
            <person name="Detter J.C."/>
            <person name="Glavina del Rio T."/>
            <person name="Hammon N."/>
            <person name="Israni S."/>
            <person name="Dalin E."/>
            <person name="Tice H."/>
            <person name="Pitluck S."/>
            <person name="Chain P."/>
            <person name="Malfatti S."/>
            <person name="Shin M."/>
            <person name="Vergez L."/>
            <person name="Schmutz J."/>
            <person name="Larimer F."/>
            <person name="Land M."/>
            <person name="Hauser L."/>
            <person name="Richardson P."/>
        </authorList>
    </citation>
    <scope>NUCLEOTIDE SEQUENCE</scope>
    <source>
        <strain evidence="2">ATCC 25017</strain>
    </source>
</reference>
<organism evidence="2">
    <name type="scientific">Francisella philomiragia subsp. philomiragia (strain ATCC 25017 / CCUG 19701 / FSC 153 / O#319-036)</name>
    <dbReference type="NCBI Taxonomy" id="484022"/>
    <lineage>
        <taxon>Bacteria</taxon>
        <taxon>Pseudomonadati</taxon>
        <taxon>Pseudomonadota</taxon>
        <taxon>Gammaproteobacteria</taxon>
        <taxon>Thiotrichales</taxon>
        <taxon>Francisellaceae</taxon>
        <taxon>Francisella</taxon>
    </lineage>
</organism>
<feature type="transmembrane region" description="Helical" evidence="1">
    <location>
        <begin position="20"/>
        <end position="43"/>
    </location>
</feature>
<dbReference type="SUPFAM" id="SSF51735">
    <property type="entry name" value="NAD(P)-binding Rossmann-fold domains"/>
    <property type="match status" value="1"/>
</dbReference>
<dbReference type="Gene3D" id="3.40.50.720">
    <property type="entry name" value="NAD(P)-binding Rossmann-like Domain"/>
    <property type="match status" value="1"/>
</dbReference>
<evidence type="ECO:0000256" key="1">
    <source>
        <dbReference type="SAM" id="Phobius"/>
    </source>
</evidence>
<sequence length="51" mass="5413">MQKNTKNTFMKNILITGANGGIGSAIALAAAKAGYIMLVYIIIKIMSILIN</sequence>
<dbReference type="KEGG" id="fph:Fphi_0201"/>
<dbReference type="AlphaFoldDB" id="B0TYQ4"/>
<dbReference type="EMBL" id="CP000937">
    <property type="protein sequence ID" value="ABZ86419.1"/>
    <property type="molecule type" value="Genomic_DNA"/>
</dbReference>
<dbReference type="HOGENOM" id="CLU_3099115_0_0_6"/>
<accession>B0TYQ4</accession>
<evidence type="ECO:0008006" key="3">
    <source>
        <dbReference type="Google" id="ProtNLM"/>
    </source>
</evidence>
<keyword evidence="1" id="KW-0472">Membrane</keyword>
<proteinExistence type="predicted"/>